<dbReference type="RefSeq" id="WP_344871000.1">
    <property type="nucleotide sequence ID" value="NZ_BAABAL010000004.1"/>
</dbReference>
<evidence type="ECO:0000256" key="1">
    <source>
        <dbReference type="SAM" id="Phobius"/>
    </source>
</evidence>
<keyword evidence="1" id="KW-0812">Transmembrane</keyword>
<evidence type="ECO:0000313" key="4">
    <source>
        <dbReference type="Proteomes" id="UP001501747"/>
    </source>
</evidence>
<keyword evidence="1" id="KW-0472">Membrane</keyword>
<accession>A0ABP7R039</accession>
<name>A0ABP7R039_9PSEU</name>
<keyword evidence="4" id="KW-1185">Reference proteome</keyword>
<feature type="transmembrane region" description="Helical" evidence="1">
    <location>
        <begin position="92"/>
        <end position="116"/>
    </location>
</feature>
<reference evidence="4" key="1">
    <citation type="journal article" date="2019" name="Int. J. Syst. Evol. Microbiol.">
        <title>The Global Catalogue of Microorganisms (GCM) 10K type strain sequencing project: providing services to taxonomists for standard genome sequencing and annotation.</title>
        <authorList>
            <consortium name="The Broad Institute Genomics Platform"/>
            <consortium name="The Broad Institute Genome Sequencing Center for Infectious Disease"/>
            <person name="Wu L."/>
            <person name="Ma J."/>
        </authorList>
    </citation>
    <scope>NUCLEOTIDE SEQUENCE [LARGE SCALE GENOMIC DNA]</scope>
    <source>
        <strain evidence="4">JCM 17342</strain>
    </source>
</reference>
<sequence>MSVLDKRNTSSAALAACFAGLVASGIPAALSEPSWSIGIGVAGTAALLLMSTVPSWSPARPLLLLFAATSVFGWLTTVITSLPGVAGTLVSLPIPVVFLAVNSVKLVSVGLAALLARRQRWSLDELYLRPGSPRAGGWLILGPLLCLLVPGIFLAELPSGALAHLPSVLPWLPVMLAGCLINAASEEFLYRGAALRAAREVMPLAPALALGSAVFGLSHLGGNPGGWIGVLTSAAFGLACAFAMLSARGFVWNLTVHVCADLGIVLSLTLGQMAL</sequence>
<keyword evidence="1" id="KW-1133">Transmembrane helix</keyword>
<feature type="transmembrane region" description="Helical" evidence="1">
    <location>
        <begin position="226"/>
        <end position="247"/>
    </location>
</feature>
<evidence type="ECO:0000313" key="3">
    <source>
        <dbReference type="EMBL" id="GAA3990663.1"/>
    </source>
</evidence>
<evidence type="ECO:0000259" key="2">
    <source>
        <dbReference type="Pfam" id="PF02517"/>
    </source>
</evidence>
<feature type="transmembrane region" description="Helical" evidence="1">
    <location>
        <begin position="201"/>
        <end position="220"/>
    </location>
</feature>
<feature type="transmembrane region" description="Helical" evidence="1">
    <location>
        <begin position="35"/>
        <end position="56"/>
    </location>
</feature>
<proteinExistence type="predicted"/>
<feature type="transmembrane region" description="Helical" evidence="1">
    <location>
        <begin position="161"/>
        <end position="181"/>
    </location>
</feature>
<dbReference type="EMBL" id="BAABAL010000004">
    <property type="protein sequence ID" value="GAA3990663.1"/>
    <property type="molecule type" value="Genomic_DNA"/>
</dbReference>
<feature type="domain" description="CAAX prenyl protease 2/Lysostaphin resistance protein A-like" evidence="2">
    <location>
        <begin position="171"/>
        <end position="262"/>
    </location>
</feature>
<dbReference type="Pfam" id="PF02517">
    <property type="entry name" value="Rce1-like"/>
    <property type="match status" value="1"/>
</dbReference>
<dbReference type="InterPro" id="IPR003675">
    <property type="entry name" value="Rce1/LyrA-like_dom"/>
</dbReference>
<organism evidence="3 4">
    <name type="scientific">Allokutzneria multivorans</name>
    <dbReference type="NCBI Taxonomy" id="1142134"/>
    <lineage>
        <taxon>Bacteria</taxon>
        <taxon>Bacillati</taxon>
        <taxon>Actinomycetota</taxon>
        <taxon>Actinomycetes</taxon>
        <taxon>Pseudonocardiales</taxon>
        <taxon>Pseudonocardiaceae</taxon>
        <taxon>Allokutzneria</taxon>
    </lineage>
</organism>
<feature type="transmembrane region" description="Helical" evidence="1">
    <location>
        <begin position="137"/>
        <end position="155"/>
    </location>
</feature>
<comment type="caution">
    <text evidence="3">The sequence shown here is derived from an EMBL/GenBank/DDBJ whole genome shotgun (WGS) entry which is preliminary data.</text>
</comment>
<gene>
    <name evidence="3" type="ORF">GCM10022247_06810</name>
</gene>
<dbReference type="Proteomes" id="UP001501747">
    <property type="component" value="Unassembled WGS sequence"/>
</dbReference>
<feature type="transmembrane region" description="Helical" evidence="1">
    <location>
        <begin position="254"/>
        <end position="274"/>
    </location>
</feature>
<protein>
    <recommendedName>
        <fullName evidence="2">CAAX prenyl protease 2/Lysostaphin resistance protein A-like domain-containing protein</fullName>
    </recommendedName>
</protein>
<feature type="transmembrane region" description="Helical" evidence="1">
    <location>
        <begin position="63"/>
        <end position="86"/>
    </location>
</feature>